<keyword evidence="4 8" id="KW-0460">Magnesium</keyword>
<evidence type="ECO:0000313" key="11">
    <source>
        <dbReference type="Proteomes" id="UP001157138"/>
    </source>
</evidence>
<keyword evidence="3 8" id="KW-0378">Hydrolase</keyword>
<evidence type="ECO:0000256" key="1">
    <source>
        <dbReference type="ARBA" id="ARBA00009595"/>
    </source>
</evidence>
<dbReference type="PROSITE" id="PS51462">
    <property type="entry name" value="NUDIX"/>
    <property type="match status" value="1"/>
</dbReference>
<keyword evidence="11" id="KW-1185">Reference proteome</keyword>
<dbReference type="RefSeq" id="WP_284190255.1">
    <property type="nucleotide sequence ID" value="NZ_BSPW01000003.1"/>
</dbReference>
<dbReference type="InterPro" id="IPR000086">
    <property type="entry name" value="NUDIX_hydrolase_dom"/>
</dbReference>
<dbReference type="InterPro" id="IPR020084">
    <property type="entry name" value="NUDIX_hydrolase_CS"/>
</dbReference>
<gene>
    <name evidence="8 10" type="primary">nudC</name>
    <name evidence="10" type="ORF">GCM10007938_01010</name>
</gene>
<feature type="binding site" evidence="8">
    <location>
        <position position="224"/>
    </location>
    <ligand>
        <name>a divalent metal cation</name>
        <dbReference type="ChEBI" id="CHEBI:60240"/>
        <label>3</label>
    </ligand>
</feature>
<dbReference type="InterPro" id="IPR015376">
    <property type="entry name" value="Znr_NADH_PPase"/>
</dbReference>
<protein>
    <recommendedName>
        <fullName evidence="8">NAD-capped RNA hydrolase NudC</fullName>
        <shortName evidence="8">DeNADding enzyme NudC</shortName>
        <ecNumber evidence="8">3.6.1.-</ecNumber>
    </recommendedName>
    <alternativeName>
        <fullName evidence="8">NADH pyrophosphatase</fullName>
        <ecNumber evidence="8">3.6.1.22</ecNumber>
    </alternativeName>
</protein>
<evidence type="ECO:0000256" key="8">
    <source>
        <dbReference type="HAMAP-Rule" id="MF_00297"/>
    </source>
</evidence>
<dbReference type="PROSITE" id="PS00893">
    <property type="entry name" value="NUDIX_BOX"/>
    <property type="match status" value="1"/>
</dbReference>
<feature type="binding site" evidence="8">
    <location>
        <position position="121"/>
    </location>
    <ligand>
        <name>Zn(2+)</name>
        <dbReference type="ChEBI" id="CHEBI:29105"/>
    </ligand>
</feature>
<dbReference type="Pfam" id="PF09297">
    <property type="entry name" value="Zn_ribbon_NUD"/>
    <property type="match status" value="1"/>
</dbReference>
<feature type="binding site" evidence="8">
    <location>
        <begin position="197"/>
        <end position="204"/>
    </location>
    <ligand>
        <name>substrate</name>
    </ligand>
</feature>
<evidence type="ECO:0000256" key="3">
    <source>
        <dbReference type="ARBA" id="ARBA00022801"/>
    </source>
</evidence>
<evidence type="ECO:0000313" key="10">
    <source>
        <dbReference type="EMBL" id="GLT16325.1"/>
    </source>
</evidence>
<dbReference type="NCBIfam" id="NF001299">
    <property type="entry name" value="PRK00241.1"/>
    <property type="match status" value="1"/>
</dbReference>
<keyword evidence="5 8" id="KW-0520">NAD</keyword>
<feature type="binding site" evidence="8">
    <location>
        <position position="129"/>
    </location>
    <ligand>
        <name>substrate</name>
    </ligand>
</feature>
<dbReference type="HAMAP" id="MF_00297">
    <property type="entry name" value="Nudix_NudC"/>
    <property type="match status" value="1"/>
</dbReference>
<dbReference type="PRINTS" id="PR00502">
    <property type="entry name" value="NUDIXFAMILY"/>
</dbReference>
<keyword evidence="6 8" id="KW-0464">Manganese</keyword>
<comment type="subunit">
    <text evidence="8">Homodimer.</text>
</comment>
<feature type="domain" description="Nudix hydrolase" evidence="9">
    <location>
        <begin position="130"/>
        <end position="253"/>
    </location>
</feature>
<evidence type="ECO:0000259" key="9">
    <source>
        <dbReference type="PROSITE" id="PS51462"/>
    </source>
</evidence>
<dbReference type="SUPFAM" id="SSF55811">
    <property type="entry name" value="Nudix"/>
    <property type="match status" value="1"/>
</dbReference>
<evidence type="ECO:0000256" key="6">
    <source>
        <dbReference type="ARBA" id="ARBA00023211"/>
    </source>
</evidence>
<comment type="catalytic activity">
    <reaction evidence="8">
        <text>NAD(+) + H2O = beta-nicotinamide D-ribonucleotide + AMP + 2 H(+)</text>
        <dbReference type="Rhea" id="RHEA:11800"/>
        <dbReference type="ChEBI" id="CHEBI:14649"/>
        <dbReference type="ChEBI" id="CHEBI:15377"/>
        <dbReference type="ChEBI" id="CHEBI:15378"/>
        <dbReference type="ChEBI" id="CHEBI:57540"/>
        <dbReference type="ChEBI" id="CHEBI:456215"/>
        <dbReference type="EC" id="3.6.1.22"/>
    </reaction>
</comment>
<comment type="catalytic activity">
    <reaction evidence="7">
        <text>a 5'-end NAD(+)-phospho-ribonucleoside in mRNA + H2O = a 5'-end phospho-adenosine-phospho-ribonucleoside in mRNA + beta-nicotinamide D-ribonucleotide + 2 H(+)</text>
        <dbReference type="Rhea" id="RHEA:60876"/>
        <dbReference type="Rhea" id="RHEA-COMP:15698"/>
        <dbReference type="Rhea" id="RHEA-COMP:15719"/>
        <dbReference type="ChEBI" id="CHEBI:14649"/>
        <dbReference type="ChEBI" id="CHEBI:15377"/>
        <dbReference type="ChEBI" id="CHEBI:15378"/>
        <dbReference type="ChEBI" id="CHEBI:144029"/>
        <dbReference type="ChEBI" id="CHEBI:144051"/>
    </reaction>
    <physiologicalReaction direction="left-to-right" evidence="7">
        <dbReference type="Rhea" id="RHEA:60877"/>
    </physiologicalReaction>
</comment>
<feature type="binding site" evidence="8">
    <location>
        <position position="179"/>
    </location>
    <ligand>
        <name>a divalent metal cation</name>
        <dbReference type="ChEBI" id="CHEBI:60240"/>
        <label>3</label>
    </ligand>
</feature>
<feature type="short sequence motif" description="Nudix box" evidence="8">
    <location>
        <begin position="164"/>
        <end position="185"/>
    </location>
</feature>
<dbReference type="EMBL" id="BSPW01000003">
    <property type="protein sequence ID" value="GLT16325.1"/>
    <property type="molecule type" value="Genomic_DNA"/>
</dbReference>
<keyword evidence="2 8" id="KW-0479">Metal-binding</keyword>
<feature type="binding site" evidence="8">
    <location>
        <position position="183"/>
    </location>
    <ligand>
        <name>a divalent metal cation</name>
        <dbReference type="ChEBI" id="CHEBI:60240"/>
        <label>1</label>
    </ligand>
</feature>
<feature type="binding site" evidence="8">
    <location>
        <position position="179"/>
    </location>
    <ligand>
        <name>a divalent metal cation</name>
        <dbReference type="ChEBI" id="CHEBI:60240"/>
        <label>2</label>
    </ligand>
</feature>
<evidence type="ECO:0000256" key="4">
    <source>
        <dbReference type="ARBA" id="ARBA00022842"/>
    </source>
</evidence>
<feature type="binding site" evidence="8">
    <location>
        <position position="103"/>
    </location>
    <ligand>
        <name>Zn(2+)</name>
        <dbReference type="ChEBI" id="CHEBI:29105"/>
    </ligand>
</feature>
<feature type="binding site" evidence="8">
    <location>
        <position position="183"/>
    </location>
    <ligand>
        <name>a divalent metal cation</name>
        <dbReference type="ChEBI" id="CHEBI:60240"/>
        <label>3</label>
    </ligand>
</feature>
<dbReference type="CDD" id="cd03429">
    <property type="entry name" value="NUDIX_NADH_pyrophosphatase_Nudt13"/>
    <property type="match status" value="1"/>
</dbReference>
<feature type="binding site" evidence="8">
    <location>
        <position position="124"/>
    </location>
    <ligand>
        <name>Zn(2+)</name>
        <dbReference type="ChEBI" id="CHEBI:29105"/>
    </ligand>
</feature>
<dbReference type="InterPro" id="IPR050241">
    <property type="entry name" value="NAD-cap_RNA_hydrolase_NudC"/>
</dbReference>
<dbReference type="Gene3D" id="3.90.79.10">
    <property type="entry name" value="Nucleoside Triphosphate Pyrophosphohydrolase"/>
    <property type="match status" value="1"/>
</dbReference>
<dbReference type="EC" id="3.6.1.22" evidence="8"/>
<dbReference type="PANTHER" id="PTHR42904:SF6">
    <property type="entry name" value="NAD-CAPPED RNA HYDROLASE NUDT12"/>
    <property type="match status" value="1"/>
</dbReference>
<organism evidence="10 11">
    <name type="scientific">Vibrio zhanjiangensis</name>
    <dbReference type="NCBI Taxonomy" id="1046128"/>
    <lineage>
        <taxon>Bacteria</taxon>
        <taxon>Pseudomonadati</taxon>
        <taxon>Pseudomonadota</taxon>
        <taxon>Gammaproteobacteria</taxon>
        <taxon>Vibrionales</taxon>
        <taxon>Vibrionaceae</taxon>
        <taxon>Vibrio</taxon>
    </lineage>
</organism>
<name>A0ABQ6EUX2_9VIBR</name>
<dbReference type="EC" id="3.6.1.-" evidence="8"/>
<dbReference type="Pfam" id="PF00293">
    <property type="entry name" value="NUDIX"/>
    <property type="match status" value="1"/>
</dbReference>
<feature type="binding site" evidence="8">
    <location>
        <position position="106"/>
    </location>
    <ligand>
        <name>Zn(2+)</name>
        <dbReference type="ChEBI" id="CHEBI:29105"/>
    </ligand>
</feature>
<feature type="binding site" evidence="8">
    <location>
        <position position="246"/>
    </location>
    <ligand>
        <name>substrate</name>
    </ligand>
</feature>
<evidence type="ECO:0000256" key="2">
    <source>
        <dbReference type="ARBA" id="ARBA00022723"/>
    </source>
</evidence>
<dbReference type="PANTHER" id="PTHR42904">
    <property type="entry name" value="NUDIX HYDROLASE, NUDC SUBFAMILY"/>
    <property type="match status" value="1"/>
</dbReference>
<comment type="caution">
    <text evidence="8">Lacks conserved residue(s) required for the propagation of feature annotation.</text>
</comment>
<feature type="binding site" evidence="8">
    <location>
        <position position="163"/>
    </location>
    <ligand>
        <name>a divalent metal cation</name>
        <dbReference type="ChEBI" id="CHEBI:60240"/>
        <label>1</label>
    </ligand>
</feature>
<dbReference type="InterPro" id="IPR022925">
    <property type="entry name" value="RNA_Hydrolase_NudC"/>
</dbReference>
<feature type="binding site" evidence="8">
    <location>
        <position position="224"/>
    </location>
    <ligand>
        <name>a divalent metal cation</name>
        <dbReference type="ChEBI" id="CHEBI:60240"/>
        <label>1</label>
    </ligand>
</feature>
<dbReference type="Proteomes" id="UP001157138">
    <property type="component" value="Unassembled WGS sequence"/>
</dbReference>
<dbReference type="Gene3D" id="3.90.79.20">
    <property type="match status" value="1"/>
</dbReference>
<evidence type="ECO:0000256" key="5">
    <source>
        <dbReference type="ARBA" id="ARBA00023027"/>
    </source>
</evidence>
<sequence length="261" mass="29616">MLNDNDRKSIDIAYWCLVSRSEVWLVNNALPCGSAKELSLPQAMGIKIGEYQNFPVVWLNSDEVDQDLPMTSLRDCLFLPEPLFLLISKAIQYDHMTQTLRFCSICGGRNHHNNNQLAMQCGDCRTLHYPRIFPCIIVAVRRDKQILLAQHSRHRSGMYTVIAGFVEVGETLEQCVAREVKEETGIDITNIRYFSSQPWAFPSSLMVGFLADYQKGDLKPDHTELDSLGWFCADTLPQVAPHGTIARALIEQTIKDINLEK</sequence>
<comment type="cofactor">
    <cofactor evidence="8">
        <name>Mg(2+)</name>
        <dbReference type="ChEBI" id="CHEBI:18420"/>
    </cofactor>
    <cofactor evidence="8">
        <name>Mn(2+)</name>
        <dbReference type="ChEBI" id="CHEBI:29035"/>
    </cofactor>
    <text evidence="8">Divalent metal cations. Mg(2+) or Mn(2+).</text>
</comment>
<dbReference type="InterPro" id="IPR015797">
    <property type="entry name" value="NUDIX_hydrolase-like_dom_sf"/>
</dbReference>
<comment type="similarity">
    <text evidence="1 8">Belongs to the Nudix hydrolase family. NudC subfamily.</text>
</comment>
<comment type="caution">
    <text evidence="10">The sequence shown here is derived from an EMBL/GenBank/DDBJ whole genome shotgun (WGS) entry which is preliminary data.</text>
</comment>
<accession>A0ABQ6EUX2</accession>
<proteinExistence type="inferred from homology"/>
<comment type="catalytic activity">
    <reaction evidence="8">
        <text>NADH + H2O = reduced beta-nicotinamide D-ribonucleotide + AMP + 2 H(+)</text>
        <dbReference type="Rhea" id="RHEA:48868"/>
        <dbReference type="ChEBI" id="CHEBI:15377"/>
        <dbReference type="ChEBI" id="CHEBI:15378"/>
        <dbReference type="ChEBI" id="CHEBI:57945"/>
        <dbReference type="ChEBI" id="CHEBI:90832"/>
        <dbReference type="ChEBI" id="CHEBI:456215"/>
        <dbReference type="EC" id="3.6.1.22"/>
    </reaction>
</comment>
<evidence type="ECO:0000256" key="7">
    <source>
        <dbReference type="ARBA" id="ARBA00023679"/>
    </source>
</evidence>
<dbReference type="InterPro" id="IPR020476">
    <property type="entry name" value="Nudix_hydrolase"/>
</dbReference>
<reference evidence="11" key="1">
    <citation type="journal article" date="2019" name="Int. J. Syst. Evol. Microbiol.">
        <title>The Global Catalogue of Microorganisms (GCM) 10K type strain sequencing project: providing services to taxonomists for standard genome sequencing and annotation.</title>
        <authorList>
            <consortium name="The Broad Institute Genomics Platform"/>
            <consortium name="The Broad Institute Genome Sequencing Center for Infectious Disease"/>
            <person name="Wu L."/>
            <person name="Ma J."/>
        </authorList>
    </citation>
    <scope>NUCLEOTIDE SEQUENCE [LARGE SCALE GENOMIC DNA]</scope>
    <source>
        <strain evidence="11">NBRC 108723</strain>
    </source>
</reference>
<keyword evidence="8" id="KW-0862">Zinc</keyword>
<comment type="function">
    <text evidence="8">mRNA decapping enzyme that specifically removes the nicotinamide adenine dinucleotide (NAD) cap from a subset of mRNAs by hydrolyzing the diphosphate linkage to produce nicotinamide mononucleotide (NMN) and 5' monophosphate mRNA. The NAD-cap is present at the 5'-end of some mRNAs and stabilizes RNA against 5'-processing. Has preference for mRNAs with a 5'-end purine. Catalyzes the hydrolysis of a broad range of dinucleotide pyrophosphates.</text>
</comment>
<comment type="cofactor">
    <cofactor evidence="8">
        <name>Zn(2+)</name>
        <dbReference type="ChEBI" id="CHEBI:29105"/>
    </cofactor>
    <text evidence="8">Binds 1 zinc ion per subunit.</text>
</comment>
<dbReference type="InterPro" id="IPR049734">
    <property type="entry name" value="NudC-like_C"/>
</dbReference>
<feature type="binding site" evidence="8">
    <location>
        <position position="74"/>
    </location>
    <ligand>
        <name>substrate</name>
    </ligand>
</feature>